<protein>
    <submittedName>
        <fullName evidence="1">Glycoside hydrolase 43 family protein</fullName>
    </submittedName>
</protein>
<organism evidence="1 2">
    <name type="scientific">Inconstantimicrobium mannanitabidum</name>
    <dbReference type="NCBI Taxonomy" id="1604901"/>
    <lineage>
        <taxon>Bacteria</taxon>
        <taxon>Bacillati</taxon>
        <taxon>Bacillota</taxon>
        <taxon>Clostridia</taxon>
        <taxon>Eubacteriales</taxon>
        <taxon>Clostridiaceae</taxon>
        <taxon>Inconstantimicrobium</taxon>
    </lineage>
</organism>
<evidence type="ECO:0000313" key="2">
    <source>
        <dbReference type="Proteomes" id="UP001058074"/>
    </source>
</evidence>
<comment type="caution">
    <text evidence="1">The sequence shown here is derived from an EMBL/GenBank/DDBJ whole genome shotgun (WGS) entry which is preliminary data.</text>
</comment>
<dbReference type="Proteomes" id="UP001058074">
    <property type="component" value="Unassembled WGS sequence"/>
</dbReference>
<keyword evidence="1" id="KW-0378">Hydrolase</keyword>
<proteinExistence type="predicted"/>
<evidence type="ECO:0000313" key="1">
    <source>
        <dbReference type="EMBL" id="GKX65767.1"/>
    </source>
</evidence>
<dbReference type="EMBL" id="BROD01000001">
    <property type="protein sequence ID" value="GKX65767.1"/>
    <property type="molecule type" value="Genomic_DNA"/>
</dbReference>
<reference evidence="1" key="1">
    <citation type="journal article" date="2025" name="Int. J. Syst. Evol. Microbiol.">
        <title>Inconstantimicrobium mannanitabidum sp. nov., a novel member of the family Clostridiaceae isolated from anoxic soil under the treatment of reductive soil disinfestation.</title>
        <authorList>
            <person name="Ueki A."/>
            <person name="Tonouchi A."/>
            <person name="Honma S."/>
            <person name="Kaku N."/>
            <person name="Ueki K."/>
        </authorList>
    </citation>
    <scope>NUCLEOTIDE SEQUENCE</scope>
    <source>
        <strain evidence="1">TW13</strain>
    </source>
</reference>
<sequence>MNTQDISKENFCNPILPGFYPDPSICRVGEEYYMINSSFAFFPGIPIFKSTDLVNWKQIGHVLDRKGQLNLDGAGYSGGIFAPTIRYHKGVFYVITTNMNDGGNFIVMSENANGPWSDPYWIEGAEGIDPSLFFDEDGKAYYTGTRTSQNPQYMGDHEIWIQEIDLNTMKLKGDSHTLWKGAMKNASFVEGPHLYKVNNFYYLLISEGGTEHYHSVTIARSKNILGHYEGNPGNPILTHRHLGKGYPISNAGHGDLIETQNGEWYMVALASRPYGGFYKNLGRETFLIPVTWEDEWPIVSPGTGKIEFTYPMPSLPASVKNQPEIRDDFENGILNFNWNTIRTPKQQFWSLTERPGFLRLKVREASMLDTLSPPPFGPFTNFKKEGNNKSPSFIGRRQQHMNFEVVTKMEFNPQNECETAGIALVQNDNHQFRLEYAIENDQKIIRLMKCVSKSNVDFINGTFNYENIESELIKKVFSSQVIYLKVIARGQEYSFYYGESLDKMELLAGDIDGRILSSDVAGGFVGTYIGLFASSNGKESDNVADFDWFDYKGKL</sequence>
<accession>A0ACB5R9A4</accession>
<gene>
    <name evidence="1" type="ORF">rsdtw13_10250</name>
</gene>
<name>A0ACB5R9A4_9CLOT</name>
<keyword evidence="2" id="KW-1185">Reference proteome</keyword>